<name>A0A538T6P0_UNCEI</name>
<evidence type="ECO:0000313" key="2">
    <source>
        <dbReference type="EMBL" id="TMQ59288.1"/>
    </source>
</evidence>
<dbReference type="Pfam" id="PF00905">
    <property type="entry name" value="Transpeptidase"/>
    <property type="match status" value="1"/>
</dbReference>
<evidence type="ECO:0000313" key="3">
    <source>
        <dbReference type="Proteomes" id="UP000316852"/>
    </source>
</evidence>
<comment type="caution">
    <text evidence="2">The sequence shown here is derived from an EMBL/GenBank/DDBJ whole genome shotgun (WGS) entry which is preliminary data.</text>
</comment>
<organism evidence="2 3">
    <name type="scientific">Eiseniibacteriota bacterium</name>
    <dbReference type="NCBI Taxonomy" id="2212470"/>
    <lineage>
        <taxon>Bacteria</taxon>
        <taxon>Candidatus Eiseniibacteriota</taxon>
    </lineage>
</organism>
<dbReference type="Gene3D" id="3.40.710.10">
    <property type="entry name" value="DD-peptidase/beta-lactamase superfamily"/>
    <property type="match status" value="1"/>
</dbReference>
<dbReference type="SUPFAM" id="SSF56601">
    <property type="entry name" value="beta-lactamase/transpeptidase-like"/>
    <property type="match status" value="1"/>
</dbReference>
<protein>
    <recommendedName>
        <fullName evidence="1">Penicillin-binding protein transpeptidase domain-containing protein</fullName>
    </recommendedName>
</protein>
<accession>A0A538T6P0</accession>
<proteinExistence type="predicted"/>
<dbReference type="InterPro" id="IPR012338">
    <property type="entry name" value="Beta-lactam/transpept-like"/>
</dbReference>
<gene>
    <name evidence="2" type="ORF">E6K76_05440</name>
</gene>
<evidence type="ECO:0000259" key="1">
    <source>
        <dbReference type="Pfam" id="PF00905"/>
    </source>
</evidence>
<dbReference type="Proteomes" id="UP000316852">
    <property type="component" value="Unassembled WGS sequence"/>
</dbReference>
<sequence>MTKKITFVATSPSGWTLHGKTGSGAIRGRDGRPIGGMGWFVGHVARGDRDYVFVTNYADRPPAADDRPPGWVARAITTKILGGMGLY</sequence>
<dbReference type="AlphaFoldDB" id="A0A538T6P0"/>
<dbReference type="GO" id="GO:0008658">
    <property type="term" value="F:penicillin binding"/>
    <property type="evidence" value="ECO:0007669"/>
    <property type="project" value="InterPro"/>
</dbReference>
<feature type="domain" description="Penicillin-binding protein transpeptidase" evidence="1">
    <location>
        <begin position="12"/>
        <end position="73"/>
    </location>
</feature>
<reference evidence="2 3" key="1">
    <citation type="journal article" date="2019" name="Nat. Microbiol.">
        <title>Mediterranean grassland soil C-N compound turnover is dependent on rainfall and depth, and is mediated by genomically divergent microorganisms.</title>
        <authorList>
            <person name="Diamond S."/>
            <person name="Andeer P.F."/>
            <person name="Li Z."/>
            <person name="Crits-Christoph A."/>
            <person name="Burstein D."/>
            <person name="Anantharaman K."/>
            <person name="Lane K.R."/>
            <person name="Thomas B.C."/>
            <person name="Pan C."/>
            <person name="Northen T.R."/>
            <person name="Banfield J.F."/>
        </authorList>
    </citation>
    <scope>NUCLEOTIDE SEQUENCE [LARGE SCALE GENOMIC DNA]</scope>
    <source>
        <strain evidence="2">WS_6</strain>
    </source>
</reference>
<dbReference type="EMBL" id="VBOW01000023">
    <property type="protein sequence ID" value="TMQ59288.1"/>
    <property type="molecule type" value="Genomic_DNA"/>
</dbReference>
<dbReference type="InterPro" id="IPR001460">
    <property type="entry name" value="PCN-bd_Tpept"/>
</dbReference>